<dbReference type="Proteomes" id="UP000680656">
    <property type="component" value="Chromosome"/>
</dbReference>
<proteinExistence type="predicted"/>
<sequence>MESITYLKNEIKTLYTGFYIHFIEGDEEIRGAILTILGIKYRPIFIPVSIVVSLLMIG</sequence>
<gene>
    <name evidence="1" type="ORF">KHC33_03020</name>
</gene>
<evidence type="ECO:0000313" key="1">
    <source>
        <dbReference type="EMBL" id="QVV89506.1"/>
    </source>
</evidence>
<dbReference type="KEGG" id="mrtj:KHC33_03020"/>
<reference evidence="1 2" key="1">
    <citation type="submission" date="2021-05" db="EMBL/GenBank/DDBJ databases">
        <title>A novel Methanospirillum isolate from a pyrite-forming mixed culture.</title>
        <authorList>
            <person name="Bunk B."/>
            <person name="Sproer C."/>
            <person name="Spring S."/>
            <person name="Pester M."/>
        </authorList>
    </citation>
    <scope>NUCLEOTIDE SEQUENCE [LARGE SCALE GENOMIC DNA]</scope>
    <source>
        <strain evidence="1 2">J.3.6.1-F.2.7.3</strain>
    </source>
</reference>
<organism evidence="1 2">
    <name type="scientific">Methanospirillum purgamenti</name>
    <dbReference type="NCBI Taxonomy" id="2834276"/>
    <lineage>
        <taxon>Archaea</taxon>
        <taxon>Methanobacteriati</taxon>
        <taxon>Methanobacteriota</taxon>
        <taxon>Stenosarchaea group</taxon>
        <taxon>Methanomicrobia</taxon>
        <taxon>Methanomicrobiales</taxon>
        <taxon>Methanospirillaceae</taxon>
        <taxon>Methanospirillum</taxon>
    </lineage>
</organism>
<keyword evidence="2" id="KW-1185">Reference proteome</keyword>
<accession>A0A8E7EKB7</accession>
<protein>
    <submittedName>
        <fullName evidence="1">Uncharacterized protein</fullName>
    </submittedName>
</protein>
<dbReference type="EMBL" id="CP075546">
    <property type="protein sequence ID" value="QVV89506.1"/>
    <property type="molecule type" value="Genomic_DNA"/>
</dbReference>
<evidence type="ECO:0000313" key="2">
    <source>
        <dbReference type="Proteomes" id="UP000680656"/>
    </source>
</evidence>
<dbReference type="AlphaFoldDB" id="A0A8E7EKB7"/>
<dbReference type="RefSeq" id="WP_214420300.1">
    <property type="nucleotide sequence ID" value="NZ_CP075546.1"/>
</dbReference>
<dbReference type="GeneID" id="65096122"/>
<name>A0A8E7EKB7_9EURY</name>